<evidence type="ECO:0000313" key="1">
    <source>
        <dbReference type="EMBL" id="KFD46099.1"/>
    </source>
</evidence>
<keyword evidence="2" id="KW-1185">Reference proteome</keyword>
<accession>A0A085LMA3</accession>
<protein>
    <submittedName>
        <fullName evidence="1">Uncharacterized protein</fullName>
    </submittedName>
</protein>
<dbReference type="Proteomes" id="UP000030764">
    <property type="component" value="Unassembled WGS sequence"/>
</dbReference>
<dbReference type="Gene3D" id="3.10.10.10">
    <property type="entry name" value="HIV Type 1 Reverse Transcriptase, subunit A, domain 1"/>
    <property type="match status" value="1"/>
</dbReference>
<feature type="non-terminal residue" evidence="1">
    <location>
        <position position="267"/>
    </location>
</feature>
<name>A0A085LMA3_9BILA</name>
<proteinExistence type="predicted"/>
<dbReference type="AlphaFoldDB" id="A0A085LMA3"/>
<gene>
    <name evidence="1" type="ORF">M513_13033</name>
</gene>
<organism evidence="1 2">
    <name type="scientific">Trichuris suis</name>
    <name type="common">pig whipworm</name>
    <dbReference type="NCBI Taxonomy" id="68888"/>
    <lineage>
        <taxon>Eukaryota</taxon>
        <taxon>Metazoa</taxon>
        <taxon>Ecdysozoa</taxon>
        <taxon>Nematoda</taxon>
        <taxon>Enoplea</taxon>
        <taxon>Dorylaimia</taxon>
        <taxon>Trichinellida</taxon>
        <taxon>Trichuridae</taxon>
        <taxon>Trichuris</taxon>
    </lineage>
</organism>
<sequence>MIGDQLIEGISSEGIRERLLSIPDFTLEKPLTASQRMEIAKKDAALFSTQDLTAAVQSTESTSFSSFRGTGDLLPPTPPCFRCGRGSHLATCSNCQAKHARSRKRDELRHFAQVCASVKPSSQNEAGVDCLPSAEALLRQHFGNVPLLAPTKVLTADTRRPLPTMRCLHAVVFRWFVWTLSRRYTLLSEAYMYLQQCSRVTKRLKGFEQNVGRLPLSIKDAVSEDLQRLLHERIIERADASEWISPTVVMQKISGGIRLRRRQNRRC</sequence>
<evidence type="ECO:0000313" key="2">
    <source>
        <dbReference type="Proteomes" id="UP000030764"/>
    </source>
</evidence>
<dbReference type="EMBL" id="KL363394">
    <property type="protein sequence ID" value="KFD46099.1"/>
    <property type="molecule type" value="Genomic_DNA"/>
</dbReference>
<reference evidence="1 2" key="1">
    <citation type="journal article" date="2014" name="Nat. Genet.">
        <title>Genome and transcriptome of the porcine whipworm Trichuris suis.</title>
        <authorList>
            <person name="Jex A.R."/>
            <person name="Nejsum P."/>
            <person name="Schwarz E.M."/>
            <person name="Hu L."/>
            <person name="Young N.D."/>
            <person name="Hall R.S."/>
            <person name="Korhonen P.K."/>
            <person name="Liao S."/>
            <person name="Thamsborg S."/>
            <person name="Xia J."/>
            <person name="Xu P."/>
            <person name="Wang S."/>
            <person name="Scheerlinck J.P."/>
            <person name="Hofmann A."/>
            <person name="Sternberg P.W."/>
            <person name="Wang J."/>
            <person name="Gasser R.B."/>
        </authorList>
    </citation>
    <scope>NUCLEOTIDE SEQUENCE [LARGE SCALE GENOMIC DNA]</scope>
    <source>
        <strain evidence="1">DCEP-RM93M</strain>
    </source>
</reference>